<feature type="transmembrane region" description="Helical" evidence="1">
    <location>
        <begin position="107"/>
        <end position="135"/>
    </location>
</feature>
<keyword evidence="1" id="KW-0812">Transmembrane</keyword>
<feature type="transmembrane region" description="Helical" evidence="1">
    <location>
        <begin position="80"/>
        <end position="101"/>
    </location>
</feature>
<dbReference type="EMBL" id="VSSQ01074167">
    <property type="protein sequence ID" value="MPN25107.1"/>
    <property type="molecule type" value="Genomic_DNA"/>
</dbReference>
<reference evidence="2" key="1">
    <citation type="submission" date="2019-08" db="EMBL/GenBank/DDBJ databases">
        <authorList>
            <person name="Kucharzyk K."/>
            <person name="Murdoch R.W."/>
            <person name="Higgins S."/>
            <person name="Loffler F."/>
        </authorList>
    </citation>
    <scope>NUCLEOTIDE SEQUENCE</scope>
</reference>
<organism evidence="2">
    <name type="scientific">bioreactor metagenome</name>
    <dbReference type="NCBI Taxonomy" id="1076179"/>
    <lineage>
        <taxon>unclassified sequences</taxon>
        <taxon>metagenomes</taxon>
        <taxon>ecological metagenomes</taxon>
    </lineage>
</organism>
<name>A0A645GDX4_9ZZZZ</name>
<accession>A0A645GDX4</accession>
<keyword evidence="1" id="KW-1133">Transmembrane helix</keyword>
<proteinExistence type="predicted"/>
<feature type="transmembrane region" description="Helical" evidence="1">
    <location>
        <begin position="12"/>
        <end position="36"/>
    </location>
</feature>
<feature type="transmembrane region" description="Helical" evidence="1">
    <location>
        <begin position="42"/>
        <end position="68"/>
    </location>
</feature>
<evidence type="ECO:0000256" key="1">
    <source>
        <dbReference type="SAM" id="Phobius"/>
    </source>
</evidence>
<sequence length="142" mass="14372">MSCSGGCKFSACSCLGVVISIIFGAVIGVLFAFDLIPFITTALWIVFGLGVLALIFLLIAVLVGAATGSPALSKCLCSNALCLLVGTIGTIVSSVIALSFVLEATSIFAAAIVAIVAFFLAFMLIGLIAMIACIASELCCHA</sequence>
<comment type="caution">
    <text evidence="2">The sequence shown here is derived from an EMBL/GenBank/DDBJ whole genome shotgun (WGS) entry which is preliminary data.</text>
</comment>
<dbReference type="AlphaFoldDB" id="A0A645GDX4"/>
<protein>
    <submittedName>
        <fullName evidence="2">Uncharacterized protein</fullName>
    </submittedName>
</protein>
<gene>
    <name evidence="2" type="ORF">SDC9_172514</name>
</gene>
<evidence type="ECO:0000313" key="2">
    <source>
        <dbReference type="EMBL" id="MPN25107.1"/>
    </source>
</evidence>
<keyword evidence="1" id="KW-0472">Membrane</keyword>